<dbReference type="InterPro" id="IPR038766">
    <property type="entry name" value="Membrane_comp_ABC_pdt"/>
</dbReference>
<evidence type="ECO:0000256" key="3">
    <source>
        <dbReference type="ARBA" id="ARBA00022692"/>
    </source>
</evidence>
<dbReference type="Pfam" id="PF02687">
    <property type="entry name" value="FtsX"/>
    <property type="match status" value="1"/>
</dbReference>
<evidence type="ECO:0000256" key="2">
    <source>
        <dbReference type="ARBA" id="ARBA00022475"/>
    </source>
</evidence>
<keyword evidence="2" id="KW-1003">Cell membrane</keyword>
<feature type="compositionally biased region" description="Low complexity" evidence="6">
    <location>
        <begin position="731"/>
        <end position="777"/>
    </location>
</feature>
<feature type="transmembrane region" description="Helical" evidence="7">
    <location>
        <begin position="453"/>
        <end position="476"/>
    </location>
</feature>
<sequence length="1008" mass="103350">MKLTAWRVALRIARRDALRAKGRSALVVAMVALPVLGVAGADIVFRSTELDPGERVVRTMGQADADVRLSGAGRTVLQAPDPGEGSTSDGPEQGKPLGAEQKRSQETLPATLVRELLPAGSTLVPVVDGPYISTTSADGLLLVQTGEADLADPVWKGRVTVLEGRVPAASHEIAATRDFLDRAHLKIGDRTSPRGLEQTPYTITAAVEYPNELNSTALIARPGELVAPLGALPGARQNGRSGGAEQDQHWLVKLPQGAVLDWPKVKELNKYGFTVASRSVLLDPPARSEVPYYAQMDQRGGGGDYFDRTAVVIMATVAGMALLEIVLLAGPAFAVGARRSRRQLGLLAAGGGERAHIRSVVLGGGVVLGITGAAAGLVVAVGLVAVLRPWAEKYAGQRFGHFDIQPLDLVAVMGIGLITGLLAAVVPAVQASRQDVVSALTGRGSVKPPSKRLAALGLLMLAGGAALALLGSTAGIGSRSLAVLGGSMLAELGMVALAPMLVGLFGRLGGRLPLGPRLALRDSVRHRGRTAPAVAAVMAAVAGSVAVGVYAASNDEQNRREYVATAPAGAVTLAAGWGPAADGKLLPQLRTAVDRNLGGLGQRADVQRVNYMGDCQASMGGGCGSVEVSVPKELRCPAEDLDLAPATTPEQFRELRRDPRCRETATSYRGGAFGSVQVGDSTLLHNLFAVHDQSAEEALAAGKALVFDPKYLKDGKITLDLTEPYRDESPGPDASASPSSAQSPAASPSAGPSAGPSPAASPAASASGSAAALPAAGGPVGRSGPPIRPTVHQVTVDAVLVTSPQPITYSQAVIAPQVVQRLGLTSTDAGSVWLPESPPGDASEQKALAAVTRISEGVQFEVERGYRADGDLVILALSGFAALVALGAAGIATGLAAADSQRDLTTLAAVGAAPRIRRTLSGFQCGVIAAMGAVLGTICGVVPAVALRKVEGMAQSYPGMGPEEAVDRTVVVFPWMTMGITLVVLPLVAVALAALLTRSRIALLRTSG</sequence>
<name>A0ABZ1W804_9ACTN</name>
<gene>
    <name evidence="9" type="ORF">OG469_16555</name>
</gene>
<evidence type="ECO:0000313" key="9">
    <source>
        <dbReference type="EMBL" id="WUS56979.1"/>
    </source>
</evidence>
<feature type="transmembrane region" description="Helical" evidence="7">
    <location>
        <begin position="311"/>
        <end position="336"/>
    </location>
</feature>
<feature type="transmembrane region" description="Helical" evidence="7">
    <location>
        <begin position="531"/>
        <end position="552"/>
    </location>
</feature>
<dbReference type="RefSeq" id="WP_329497870.1">
    <property type="nucleotide sequence ID" value="NZ_CP108460.1"/>
</dbReference>
<evidence type="ECO:0000256" key="1">
    <source>
        <dbReference type="ARBA" id="ARBA00004651"/>
    </source>
</evidence>
<evidence type="ECO:0000313" key="10">
    <source>
        <dbReference type="Proteomes" id="UP001432014"/>
    </source>
</evidence>
<dbReference type="InterPro" id="IPR003838">
    <property type="entry name" value="ABC3_permease_C"/>
</dbReference>
<keyword evidence="4 7" id="KW-1133">Transmembrane helix</keyword>
<proteinExistence type="predicted"/>
<dbReference type="EMBL" id="CP108482">
    <property type="protein sequence ID" value="WUS56979.1"/>
    <property type="molecule type" value="Genomic_DNA"/>
</dbReference>
<dbReference type="PANTHER" id="PTHR30287">
    <property type="entry name" value="MEMBRANE COMPONENT OF PREDICTED ABC SUPERFAMILY METABOLITE UPTAKE TRANSPORTER"/>
    <property type="match status" value="1"/>
</dbReference>
<feature type="transmembrane region" description="Helical" evidence="7">
    <location>
        <begin position="488"/>
        <end position="510"/>
    </location>
</feature>
<feature type="region of interest" description="Disordered" evidence="6">
    <location>
        <begin position="722"/>
        <end position="789"/>
    </location>
</feature>
<feature type="transmembrane region" description="Helical" evidence="7">
    <location>
        <begin position="410"/>
        <end position="432"/>
    </location>
</feature>
<accession>A0ABZ1W804</accession>
<comment type="subcellular location">
    <subcellularLocation>
        <location evidence="1">Cell membrane</location>
        <topology evidence="1">Multi-pass membrane protein</topology>
    </subcellularLocation>
</comment>
<reference evidence="9 10" key="1">
    <citation type="submission" date="2022-10" db="EMBL/GenBank/DDBJ databases">
        <title>The complete genomes of actinobacterial strains from the NBC collection.</title>
        <authorList>
            <person name="Joergensen T.S."/>
            <person name="Alvarez Arevalo M."/>
            <person name="Sterndorff E.B."/>
            <person name="Faurdal D."/>
            <person name="Vuksanovic O."/>
            <person name="Mourched A.-S."/>
            <person name="Charusanti P."/>
            <person name="Shaw S."/>
            <person name="Blin K."/>
            <person name="Weber T."/>
        </authorList>
    </citation>
    <scope>NUCLEOTIDE SEQUENCE [LARGE SCALE GENOMIC DNA]</scope>
    <source>
        <strain evidence="9 10">NBC_01247</strain>
    </source>
</reference>
<feature type="transmembrane region" description="Helical" evidence="7">
    <location>
        <begin position="972"/>
        <end position="996"/>
    </location>
</feature>
<dbReference type="Proteomes" id="UP001432014">
    <property type="component" value="Chromosome"/>
</dbReference>
<feature type="region of interest" description="Disordered" evidence="6">
    <location>
        <begin position="70"/>
        <end position="103"/>
    </location>
</feature>
<organism evidence="9 10">
    <name type="scientific">Kitasatospora herbaricolor</name>
    <dbReference type="NCBI Taxonomy" id="68217"/>
    <lineage>
        <taxon>Bacteria</taxon>
        <taxon>Bacillati</taxon>
        <taxon>Actinomycetota</taxon>
        <taxon>Actinomycetes</taxon>
        <taxon>Kitasatosporales</taxon>
        <taxon>Streptomycetaceae</taxon>
        <taxon>Kitasatospora</taxon>
    </lineage>
</organism>
<keyword evidence="3 7" id="KW-0812">Transmembrane</keyword>
<feature type="transmembrane region" description="Helical" evidence="7">
    <location>
        <begin position="925"/>
        <end position="947"/>
    </location>
</feature>
<keyword evidence="5 7" id="KW-0472">Membrane</keyword>
<protein>
    <submittedName>
        <fullName evidence="9">FtsX-like permease family protein</fullName>
    </submittedName>
</protein>
<dbReference type="PANTHER" id="PTHR30287:SF2">
    <property type="entry name" value="BLL1001 PROTEIN"/>
    <property type="match status" value="1"/>
</dbReference>
<evidence type="ECO:0000256" key="4">
    <source>
        <dbReference type="ARBA" id="ARBA00022989"/>
    </source>
</evidence>
<feature type="transmembrane region" description="Helical" evidence="7">
    <location>
        <begin position="357"/>
        <end position="390"/>
    </location>
</feature>
<evidence type="ECO:0000256" key="7">
    <source>
        <dbReference type="SAM" id="Phobius"/>
    </source>
</evidence>
<evidence type="ECO:0000256" key="5">
    <source>
        <dbReference type="ARBA" id="ARBA00023136"/>
    </source>
</evidence>
<feature type="transmembrane region" description="Helical" evidence="7">
    <location>
        <begin position="872"/>
        <end position="898"/>
    </location>
</feature>
<keyword evidence="10" id="KW-1185">Reference proteome</keyword>
<feature type="domain" description="ABC3 transporter permease C-terminal" evidence="8">
    <location>
        <begin position="317"/>
        <end position="435"/>
    </location>
</feature>
<evidence type="ECO:0000256" key="6">
    <source>
        <dbReference type="SAM" id="MobiDB-lite"/>
    </source>
</evidence>
<evidence type="ECO:0000259" key="8">
    <source>
        <dbReference type="Pfam" id="PF02687"/>
    </source>
</evidence>